<evidence type="ECO:0000256" key="1">
    <source>
        <dbReference type="SAM" id="MobiDB-lite"/>
    </source>
</evidence>
<dbReference type="EMBL" id="AZGY01000002">
    <property type="protein sequence ID" value="OAA32132.1"/>
    <property type="molecule type" value="Genomic_DNA"/>
</dbReference>
<reference evidence="2 3" key="1">
    <citation type="journal article" date="2016" name="Genome Biol. Evol.">
        <title>Divergent and convergent evolution of fungal pathogenicity.</title>
        <authorList>
            <person name="Shang Y."/>
            <person name="Xiao G."/>
            <person name="Zheng P."/>
            <person name="Cen K."/>
            <person name="Zhan S."/>
            <person name="Wang C."/>
        </authorList>
    </citation>
    <scope>NUCLEOTIDE SEQUENCE [LARGE SCALE GENOMIC DNA]</scope>
    <source>
        <strain evidence="2 3">RCEF 2490</strain>
    </source>
</reference>
<name>A0A166U6X2_9HYPO</name>
<accession>A0A166U6X2</accession>
<feature type="compositionally biased region" description="Low complexity" evidence="1">
    <location>
        <begin position="32"/>
        <end position="43"/>
    </location>
</feature>
<protein>
    <submittedName>
        <fullName evidence="2">Uncharacterized protein</fullName>
    </submittedName>
</protein>
<dbReference type="AlphaFoldDB" id="A0A166U6X2"/>
<gene>
    <name evidence="2" type="ORF">AAL_01464</name>
</gene>
<keyword evidence="3" id="KW-1185">Reference proteome</keyword>
<organism evidence="2 3">
    <name type="scientific">Moelleriella libera RCEF 2490</name>
    <dbReference type="NCBI Taxonomy" id="1081109"/>
    <lineage>
        <taxon>Eukaryota</taxon>
        <taxon>Fungi</taxon>
        <taxon>Dikarya</taxon>
        <taxon>Ascomycota</taxon>
        <taxon>Pezizomycotina</taxon>
        <taxon>Sordariomycetes</taxon>
        <taxon>Hypocreomycetidae</taxon>
        <taxon>Hypocreales</taxon>
        <taxon>Clavicipitaceae</taxon>
        <taxon>Moelleriella</taxon>
    </lineage>
</organism>
<evidence type="ECO:0000313" key="3">
    <source>
        <dbReference type="Proteomes" id="UP000078544"/>
    </source>
</evidence>
<comment type="caution">
    <text evidence="2">The sequence shown here is derived from an EMBL/GenBank/DDBJ whole genome shotgun (WGS) entry which is preliminary data.</text>
</comment>
<dbReference type="Proteomes" id="UP000078544">
    <property type="component" value="Unassembled WGS sequence"/>
</dbReference>
<feature type="region of interest" description="Disordered" evidence="1">
    <location>
        <begin position="32"/>
        <end position="118"/>
    </location>
</feature>
<proteinExistence type="predicted"/>
<evidence type="ECO:0000313" key="2">
    <source>
        <dbReference type="EMBL" id="OAA32132.1"/>
    </source>
</evidence>
<sequence>MNGRKVLARTNDRGVENQTYCRVARPRTVFPATPDPLTLAPDDTTTRPEGVGVVAEDEDGRPRGHCGADGLGPPRATDDGINGSQARGRAGWGGREAFTFAHPSPGFARPTAPQTVRL</sequence>